<comment type="caution">
    <text evidence="1">The sequence shown here is derived from an EMBL/GenBank/DDBJ whole genome shotgun (WGS) entry which is preliminary data.</text>
</comment>
<organism evidence="1 2">
    <name type="scientific">Phycomyces blakesleeanus</name>
    <dbReference type="NCBI Taxonomy" id="4837"/>
    <lineage>
        <taxon>Eukaryota</taxon>
        <taxon>Fungi</taxon>
        <taxon>Fungi incertae sedis</taxon>
        <taxon>Mucoromycota</taxon>
        <taxon>Mucoromycotina</taxon>
        <taxon>Mucoromycetes</taxon>
        <taxon>Mucorales</taxon>
        <taxon>Phycomycetaceae</taxon>
        <taxon>Phycomyces</taxon>
    </lineage>
</organism>
<dbReference type="SUPFAM" id="SSF48403">
    <property type="entry name" value="Ankyrin repeat"/>
    <property type="match status" value="1"/>
</dbReference>
<dbReference type="Pfam" id="PF12796">
    <property type="entry name" value="Ank_2"/>
    <property type="match status" value="1"/>
</dbReference>
<evidence type="ECO:0000313" key="1">
    <source>
        <dbReference type="EMBL" id="KAL0087569.1"/>
    </source>
</evidence>
<protein>
    <submittedName>
        <fullName evidence="1">Ankyrin repeat-containing domain protein</fullName>
    </submittedName>
</protein>
<dbReference type="Gene3D" id="1.25.40.20">
    <property type="entry name" value="Ankyrin repeat-containing domain"/>
    <property type="match status" value="1"/>
</dbReference>
<gene>
    <name evidence="1" type="ORF">J3Q64DRAFT_1733445</name>
</gene>
<name>A0ABR3B1D0_PHYBL</name>
<dbReference type="InterPro" id="IPR036770">
    <property type="entry name" value="Ankyrin_rpt-contain_sf"/>
</dbReference>
<dbReference type="Proteomes" id="UP001448207">
    <property type="component" value="Unassembled WGS sequence"/>
</dbReference>
<reference evidence="1 2" key="1">
    <citation type="submission" date="2024-04" db="EMBL/GenBank/DDBJ databases">
        <title>Symmetric and asymmetric DNA N6-adenine methylation regulates different biological responses in Mucorales.</title>
        <authorList>
            <consortium name="Lawrence Berkeley National Laboratory"/>
            <person name="Lax C."/>
            <person name="Mondo S.J."/>
            <person name="Osorio-Concepcion M."/>
            <person name="Muszewska A."/>
            <person name="Corrochano-Luque M."/>
            <person name="Gutierrez G."/>
            <person name="Riley R."/>
            <person name="Lipzen A."/>
            <person name="Guo J."/>
            <person name="Hundley H."/>
            <person name="Amirebrahimi M."/>
            <person name="Ng V."/>
            <person name="Lorenzo-Gutierrez D."/>
            <person name="Binder U."/>
            <person name="Yang J."/>
            <person name="Song Y."/>
            <person name="Canovas D."/>
            <person name="Navarro E."/>
            <person name="Freitag M."/>
            <person name="Gabaldon T."/>
            <person name="Grigoriev I.V."/>
            <person name="Corrochano L.M."/>
            <person name="Nicolas F.E."/>
            <person name="Garre V."/>
        </authorList>
    </citation>
    <scope>NUCLEOTIDE SEQUENCE [LARGE SCALE GENOMIC DNA]</scope>
    <source>
        <strain evidence="1 2">L51</strain>
    </source>
</reference>
<proteinExistence type="predicted"/>
<dbReference type="PANTHER" id="PTHR24118:SF99">
    <property type="entry name" value="POTE ANKYRIN DOMAIN FAMILY MEMBER 3C-RELATED"/>
    <property type="match status" value="1"/>
</dbReference>
<accession>A0ABR3B1D0</accession>
<dbReference type="PANTHER" id="PTHR24118">
    <property type="entry name" value="POTE ANKYRIN DOMAIN"/>
    <property type="match status" value="1"/>
</dbReference>
<dbReference type="SMART" id="SM00248">
    <property type="entry name" value="ANK"/>
    <property type="match status" value="3"/>
</dbReference>
<sequence length="137" mass="15504">MPSVSIFKAIKDNNIDLVKFLIGLGTKSNQSANVTKEDQQWLRNHLKTTGQKQYNLNKRSSKARTALHYAVQWNRISIAQCLIECPMVNINLQDLESGWTALHRALYLGRIEIALLLVQREGCDLSIKVDLAKIGKD</sequence>
<dbReference type="EMBL" id="JBCLYO010000006">
    <property type="protein sequence ID" value="KAL0087569.1"/>
    <property type="molecule type" value="Genomic_DNA"/>
</dbReference>
<dbReference type="InterPro" id="IPR002110">
    <property type="entry name" value="Ankyrin_rpt"/>
</dbReference>
<keyword evidence="2" id="KW-1185">Reference proteome</keyword>
<evidence type="ECO:0000313" key="2">
    <source>
        <dbReference type="Proteomes" id="UP001448207"/>
    </source>
</evidence>